<gene>
    <name evidence="1" type="ORF">SMC5_03655</name>
</gene>
<reference evidence="1 2" key="1">
    <citation type="submission" date="2018-09" db="EMBL/GenBank/DDBJ databases">
        <title>Discovery and Ecogenomic Context for Candidatus Cryosericales, a Global Caldiserica Order Active in Thawing Permafrost.</title>
        <authorList>
            <person name="Martinez M.A."/>
            <person name="Woodcroft B.J."/>
            <person name="Ignacio Espinoza J.C."/>
            <person name="Zayed A."/>
            <person name="Singleton C.M."/>
            <person name="Boyd J."/>
            <person name="Li Y.-F."/>
            <person name="Purvine S."/>
            <person name="Maughan H."/>
            <person name="Hodgkins S.B."/>
            <person name="Anderson D."/>
            <person name="Sederholm M."/>
            <person name="Temperton B."/>
            <person name="Saleska S.R."/>
            <person name="Tyson G.W."/>
            <person name="Rich V.I."/>
        </authorList>
    </citation>
    <scope>NUCLEOTIDE SEQUENCE [LARGE SCALE GENOMIC DNA]</scope>
    <source>
        <strain evidence="1 2">SMC5</strain>
    </source>
</reference>
<dbReference type="EMBL" id="QXIU01000091">
    <property type="protein sequence ID" value="RIE12550.1"/>
    <property type="molecule type" value="Genomic_DNA"/>
</dbReference>
<dbReference type="Proteomes" id="UP000266489">
    <property type="component" value="Unassembled WGS sequence"/>
</dbReference>
<organism evidence="1 2">
    <name type="scientific">Candidatus Cryosericum odellii</name>
    <dbReference type="NCBI Taxonomy" id="2290917"/>
    <lineage>
        <taxon>Bacteria</taxon>
        <taxon>Pseudomonadati</taxon>
        <taxon>Caldisericota/Cryosericota group</taxon>
        <taxon>Candidatus Cryosericota</taxon>
        <taxon>Candidatus Cryosericia</taxon>
        <taxon>Candidatus Cryosericales</taxon>
        <taxon>Candidatus Cryosericaceae</taxon>
        <taxon>Candidatus Cryosericum</taxon>
    </lineage>
</organism>
<accession>A0A398DCW8</accession>
<evidence type="ECO:0000313" key="1">
    <source>
        <dbReference type="EMBL" id="RIE12550.1"/>
    </source>
</evidence>
<protein>
    <submittedName>
        <fullName evidence="1">Uncharacterized protein</fullName>
    </submittedName>
</protein>
<sequence>MKTTTSRFRPVMAIFTSILLAVVLVPTGCAPKVVPVEGPQISMMLETNFTSSEYDAGSLLLWNIGQNTLHISGTSVVHVSEIDYGGLPLFWQPGSPVRVVQQWGIPSKKALITATSKDIRMLVPPVGMQSAPTTGGLFTRWYVPEKDAFVVVPLEVSASSSQKTVMTVTEQGVASGSKSQLLTVPVPSGLAQIDVLYGSGSTSNGFVLVEARDNVVTNAADSLWLLHMNNRTGSWVRCGNLSAFGGSLIPDQSPSFARVGTLLYFTHSHTKIGCIDTTVVSPSVMLPEEINTLLVRLFKEGPQNAEGPLQAQLASSSDTLIVSYPDVHGNPVYYDVDISGTVLGSLRADKTSVSSFDANGKQGSSLKTPGSPGYVSFPSYDLFQGNIF</sequence>
<name>A0A398DCW8_9BACT</name>
<dbReference type="AlphaFoldDB" id="A0A398DCW8"/>
<comment type="caution">
    <text evidence="1">The sequence shown here is derived from an EMBL/GenBank/DDBJ whole genome shotgun (WGS) entry which is preliminary data.</text>
</comment>
<dbReference type="RefSeq" id="WP_119119639.1">
    <property type="nucleotide sequence ID" value="NZ_QXIU01000091.1"/>
</dbReference>
<evidence type="ECO:0000313" key="2">
    <source>
        <dbReference type="Proteomes" id="UP000266489"/>
    </source>
</evidence>
<proteinExistence type="predicted"/>